<comment type="caution">
    <text evidence="5">The sequence shown here is derived from an EMBL/GenBank/DDBJ whole genome shotgun (WGS) entry which is preliminary data.</text>
</comment>
<dbReference type="Pfam" id="PF00392">
    <property type="entry name" value="GntR"/>
    <property type="match status" value="1"/>
</dbReference>
<dbReference type="Proteomes" id="UP000601768">
    <property type="component" value="Unassembled WGS sequence"/>
</dbReference>
<evidence type="ECO:0000256" key="3">
    <source>
        <dbReference type="ARBA" id="ARBA00023163"/>
    </source>
</evidence>
<organism evidence="5 6">
    <name type="scientific">Neptunicella marina</name>
    <dbReference type="NCBI Taxonomy" id="2125989"/>
    <lineage>
        <taxon>Bacteria</taxon>
        <taxon>Pseudomonadati</taxon>
        <taxon>Pseudomonadota</taxon>
        <taxon>Gammaproteobacteria</taxon>
        <taxon>Alteromonadales</taxon>
        <taxon>Alteromonadaceae</taxon>
        <taxon>Neptunicella</taxon>
    </lineage>
</organism>
<name>A0A8J6M031_9ALTE</name>
<dbReference type="SMART" id="SM00895">
    <property type="entry name" value="FCD"/>
    <property type="match status" value="1"/>
</dbReference>
<dbReference type="CDD" id="cd07377">
    <property type="entry name" value="WHTH_GntR"/>
    <property type="match status" value="1"/>
</dbReference>
<dbReference type="SUPFAM" id="SSF46785">
    <property type="entry name" value="Winged helix' DNA-binding domain"/>
    <property type="match status" value="1"/>
</dbReference>
<dbReference type="Pfam" id="PF07729">
    <property type="entry name" value="FCD"/>
    <property type="match status" value="1"/>
</dbReference>
<evidence type="ECO:0000313" key="6">
    <source>
        <dbReference type="Proteomes" id="UP000601768"/>
    </source>
</evidence>
<dbReference type="PANTHER" id="PTHR43537:SF5">
    <property type="entry name" value="UXU OPERON TRANSCRIPTIONAL REGULATOR"/>
    <property type="match status" value="1"/>
</dbReference>
<dbReference type="PANTHER" id="PTHR43537">
    <property type="entry name" value="TRANSCRIPTIONAL REGULATOR, GNTR FAMILY"/>
    <property type="match status" value="1"/>
</dbReference>
<dbReference type="InterPro" id="IPR000524">
    <property type="entry name" value="Tscrpt_reg_HTH_GntR"/>
</dbReference>
<evidence type="ECO:0000256" key="1">
    <source>
        <dbReference type="ARBA" id="ARBA00023015"/>
    </source>
</evidence>
<proteinExistence type="predicted"/>
<dbReference type="SMART" id="SM00345">
    <property type="entry name" value="HTH_GNTR"/>
    <property type="match status" value="1"/>
</dbReference>
<dbReference type="InterPro" id="IPR036388">
    <property type="entry name" value="WH-like_DNA-bd_sf"/>
</dbReference>
<dbReference type="PRINTS" id="PR00035">
    <property type="entry name" value="HTHGNTR"/>
</dbReference>
<dbReference type="PROSITE" id="PS50949">
    <property type="entry name" value="HTH_GNTR"/>
    <property type="match status" value="1"/>
</dbReference>
<accession>A0A8J6M031</accession>
<dbReference type="GO" id="GO:0003677">
    <property type="term" value="F:DNA binding"/>
    <property type="evidence" value="ECO:0007669"/>
    <property type="project" value="UniProtKB-KW"/>
</dbReference>
<dbReference type="AlphaFoldDB" id="A0A8J6M031"/>
<dbReference type="InterPro" id="IPR008920">
    <property type="entry name" value="TF_FadR/GntR_C"/>
</dbReference>
<feature type="domain" description="HTH gntR-type" evidence="4">
    <location>
        <begin position="13"/>
        <end position="81"/>
    </location>
</feature>
<evidence type="ECO:0000256" key="2">
    <source>
        <dbReference type="ARBA" id="ARBA00023125"/>
    </source>
</evidence>
<dbReference type="InterPro" id="IPR036390">
    <property type="entry name" value="WH_DNA-bd_sf"/>
</dbReference>
<dbReference type="SUPFAM" id="SSF48008">
    <property type="entry name" value="GntR ligand-binding domain-like"/>
    <property type="match status" value="1"/>
</dbReference>
<dbReference type="Gene3D" id="1.10.10.10">
    <property type="entry name" value="Winged helix-like DNA-binding domain superfamily/Winged helix DNA-binding domain"/>
    <property type="match status" value="1"/>
</dbReference>
<keyword evidence="6" id="KW-1185">Reference proteome</keyword>
<protein>
    <submittedName>
        <fullName evidence="5">FadR family transcriptional regulator</fullName>
    </submittedName>
</protein>
<sequence>MAQTLKLQAIKSDRLYMKVAEQLRSLVDKGQIKPGERFPSERELADKLGVSRPTIREAMIALELSGVIEIRTGSGIYVTQQKQPVERELSDKGIGLFEIMEIRYIIEAEACALAASRITDEQLTRLREAVRAMEEEEKQPNASEKADCAFHMIIAEAAQNSAILEVVKWLWELRNQSELSTRFLARIRQEGVHPSIAEHRKILQALEQRNPEKARIAMKMHIENATDNAAMHFER</sequence>
<dbReference type="Gene3D" id="1.20.120.530">
    <property type="entry name" value="GntR ligand-binding domain-like"/>
    <property type="match status" value="1"/>
</dbReference>
<keyword evidence="3" id="KW-0804">Transcription</keyword>
<dbReference type="EMBL" id="JACNEP010000010">
    <property type="protein sequence ID" value="MBC3766775.1"/>
    <property type="molecule type" value="Genomic_DNA"/>
</dbReference>
<keyword evidence="1" id="KW-0805">Transcription regulation</keyword>
<keyword evidence="2" id="KW-0238">DNA-binding</keyword>
<reference evidence="5" key="1">
    <citation type="journal article" date="2018" name="Int. J. Syst. Evol. Microbiol.">
        <title>Neptunicella marina gen. nov., sp. nov., isolated from surface seawater.</title>
        <authorList>
            <person name="Liu X."/>
            <person name="Lai Q."/>
            <person name="Du Y."/>
            <person name="Zhang X."/>
            <person name="Liu Z."/>
            <person name="Sun F."/>
            <person name="Shao Z."/>
        </authorList>
    </citation>
    <scope>NUCLEOTIDE SEQUENCE</scope>
    <source>
        <strain evidence="5">S27-2</strain>
    </source>
</reference>
<dbReference type="InterPro" id="IPR011711">
    <property type="entry name" value="GntR_C"/>
</dbReference>
<gene>
    <name evidence="5" type="ORF">H8B19_12870</name>
</gene>
<reference evidence="5" key="2">
    <citation type="submission" date="2020-08" db="EMBL/GenBank/DDBJ databases">
        <authorList>
            <person name="Lai Q."/>
        </authorList>
    </citation>
    <scope>NUCLEOTIDE SEQUENCE</scope>
    <source>
        <strain evidence="5">S27-2</strain>
    </source>
</reference>
<evidence type="ECO:0000313" key="5">
    <source>
        <dbReference type="EMBL" id="MBC3766775.1"/>
    </source>
</evidence>
<evidence type="ECO:0000259" key="4">
    <source>
        <dbReference type="PROSITE" id="PS50949"/>
    </source>
</evidence>
<dbReference type="GO" id="GO:0003700">
    <property type="term" value="F:DNA-binding transcription factor activity"/>
    <property type="evidence" value="ECO:0007669"/>
    <property type="project" value="InterPro"/>
</dbReference>